<reference evidence="2" key="1">
    <citation type="submission" date="2005-09" db="EMBL/GenBank/DDBJ databases">
        <authorList>
            <person name="Mural R.J."/>
            <person name="Li P.W."/>
            <person name="Adams M.D."/>
            <person name="Amanatides P.G."/>
            <person name="Baden-Tillson H."/>
            <person name="Barnstead M."/>
            <person name="Chin S.H."/>
            <person name="Dew I."/>
            <person name="Evans C.A."/>
            <person name="Ferriera S."/>
            <person name="Flanigan M."/>
            <person name="Fosler C."/>
            <person name="Glodek A."/>
            <person name="Gu Z."/>
            <person name="Holt R.A."/>
            <person name="Jennings D."/>
            <person name="Kraft C.L."/>
            <person name="Lu F."/>
            <person name="Nguyen T."/>
            <person name="Nusskern D.R."/>
            <person name="Pfannkoch C.M."/>
            <person name="Sitter C."/>
            <person name="Sutton G.G."/>
            <person name="Venter J.C."/>
            <person name="Wang Z."/>
            <person name="Woodage T."/>
            <person name="Zheng X.H."/>
            <person name="Zhong F."/>
        </authorList>
    </citation>
    <scope>NUCLEOTIDE SEQUENCE [LARGE SCALE GENOMIC DNA]</scope>
    <source>
        <strain>BN</strain>
        <strain evidence="2">Sprague-Dawley</strain>
    </source>
</reference>
<evidence type="ECO:0000313" key="1">
    <source>
        <dbReference type="EMBL" id="EDL96954.1"/>
    </source>
</evidence>
<accession>A6JJT8</accession>
<dbReference type="Proteomes" id="UP000234681">
    <property type="component" value="Chromosome 20"/>
</dbReference>
<feature type="non-terminal residue" evidence="1">
    <location>
        <position position="13"/>
    </location>
</feature>
<proteinExistence type="predicted"/>
<gene>
    <name evidence="1" type="ORF">rCG_60705</name>
</gene>
<sequence>MTVKQSQPRTKMP</sequence>
<name>A6JJT8_RAT</name>
<dbReference type="EMBL" id="CH473988">
    <property type="protein sequence ID" value="EDL96954.1"/>
    <property type="molecule type" value="Genomic_DNA"/>
</dbReference>
<protein>
    <submittedName>
        <fullName evidence="1">RCG60705</fullName>
    </submittedName>
</protein>
<organism evidence="1 2">
    <name type="scientific">Rattus norvegicus</name>
    <name type="common">Rat</name>
    <dbReference type="NCBI Taxonomy" id="10116"/>
    <lineage>
        <taxon>Eukaryota</taxon>
        <taxon>Metazoa</taxon>
        <taxon>Chordata</taxon>
        <taxon>Craniata</taxon>
        <taxon>Vertebrata</taxon>
        <taxon>Euteleostomi</taxon>
        <taxon>Mammalia</taxon>
        <taxon>Eutheria</taxon>
        <taxon>Euarchontoglires</taxon>
        <taxon>Glires</taxon>
        <taxon>Rodentia</taxon>
        <taxon>Myomorpha</taxon>
        <taxon>Muroidea</taxon>
        <taxon>Muridae</taxon>
        <taxon>Murinae</taxon>
        <taxon>Rattus</taxon>
    </lineage>
</organism>
<evidence type="ECO:0000313" key="2">
    <source>
        <dbReference type="Proteomes" id="UP000234681"/>
    </source>
</evidence>